<proteinExistence type="predicted"/>
<evidence type="ECO:0000259" key="6">
    <source>
        <dbReference type="PROSITE" id="PS50026"/>
    </source>
</evidence>
<gene>
    <name evidence="7" type="ORF">CYMTET_51529</name>
</gene>
<feature type="region of interest" description="Disordered" evidence="4">
    <location>
        <begin position="161"/>
        <end position="184"/>
    </location>
</feature>
<keyword evidence="8" id="KW-1185">Reference proteome</keyword>
<reference evidence="7 8" key="1">
    <citation type="journal article" date="2015" name="Genome Biol. Evol.">
        <title>Comparative Genomics of a Bacterivorous Green Alga Reveals Evolutionary Causalities and Consequences of Phago-Mixotrophic Mode of Nutrition.</title>
        <authorList>
            <person name="Burns J.A."/>
            <person name="Paasch A."/>
            <person name="Narechania A."/>
            <person name="Kim E."/>
        </authorList>
    </citation>
    <scope>NUCLEOTIDE SEQUENCE [LARGE SCALE GENOMIC DNA]</scope>
    <source>
        <strain evidence="7 8">PLY_AMNH</strain>
    </source>
</reference>
<evidence type="ECO:0000256" key="3">
    <source>
        <dbReference type="PROSITE-ProRule" id="PRU00076"/>
    </source>
</evidence>
<keyword evidence="3" id="KW-0245">EGF-like domain</keyword>
<sequence>MRLNAFQRKQKVLCLLSIMAILQARGADGKRKKKSGPKRCSFLCYLHGTCNENLGRCECEFGYGGEDCMENLLSSCVLDNKTKFTIPCPTTAGHAWGDEWLTTCECARQCAALNTSYIQPRHCLFYNKSLTADRSFAAVYRRQYVAFPSLRPALLPIAKPHLRSSPPPPLPPSLPPPPPPPSFEPPSVLEVEVWNASNASNTTVSFLLTAWPPPPPPPPSPPLPPPLPPLLPPPPPPPPPETAPTLRSCPSECNHRGVCTTEGSCNCFFGSDVVSAHMAHHRHPQPRPASAKTHPAAAEGAMAALEPSVDTCEAPKDPNAYCFSNCSSRGLCKGNFCHCAPGSYGIDCSLPLAREHRHARPRVYVYELPPVFNTWRLNLMNSRKATTRGPWHGMFSAETRLLSRMLTDWRRTDIPETADYFFVPAYTVAVSGPEPLPPQLEDIVHSCDSDRAAAPAAGRHRCPRSWKTSSTPATLTEPLPPQLEDIVHSCDSDRAAAPAAGRHRPLL</sequence>
<dbReference type="Proteomes" id="UP001190700">
    <property type="component" value="Unassembled WGS sequence"/>
</dbReference>
<feature type="signal peptide" evidence="5">
    <location>
        <begin position="1"/>
        <end position="29"/>
    </location>
</feature>
<dbReference type="PROSITE" id="PS50026">
    <property type="entry name" value="EGF_3"/>
    <property type="match status" value="1"/>
</dbReference>
<dbReference type="EMBL" id="LGRX02034208">
    <property type="protein sequence ID" value="KAK3238462.1"/>
    <property type="molecule type" value="Genomic_DNA"/>
</dbReference>
<evidence type="ECO:0000313" key="7">
    <source>
        <dbReference type="EMBL" id="KAK3238462.1"/>
    </source>
</evidence>
<comment type="caution">
    <text evidence="7">The sequence shown here is derived from an EMBL/GenBank/DDBJ whole genome shotgun (WGS) entry which is preliminary data.</text>
</comment>
<dbReference type="InterPro" id="IPR050969">
    <property type="entry name" value="Dev_Signal_Modulators"/>
</dbReference>
<comment type="caution">
    <text evidence="3">Lacks conserved residue(s) required for the propagation of feature annotation.</text>
</comment>
<evidence type="ECO:0000313" key="8">
    <source>
        <dbReference type="Proteomes" id="UP001190700"/>
    </source>
</evidence>
<dbReference type="PRINTS" id="PR01217">
    <property type="entry name" value="PRICHEXTENSN"/>
</dbReference>
<feature type="disulfide bond" evidence="3">
    <location>
        <begin position="59"/>
        <end position="68"/>
    </location>
</feature>
<organism evidence="7 8">
    <name type="scientific">Cymbomonas tetramitiformis</name>
    <dbReference type="NCBI Taxonomy" id="36881"/>
    <lineage>
        <taxon>Eukaryota</taxon>
        <taxon>Viridiplantae</taxon>
        <taxon>Chlorophyta</taxon>
        <taxon>Pyramimonadophyceae</taxon>
        <taxon>Pyramimonadales</taxon>
        <taxon>Pyramimonadaceae</taxon>
        <taxon>Cymbomonas</taxon>
    </lineage>
</organism>
<evidence type="ECO:0000256" key="4">
    <source>
        <dbReference type="SAM" id="MobiDB-lite"/>
    </source>
</evidence>
<feature type="domain" description="EGF-like" evidence="6">
    <location>
        <begin position="36"/>
        <end position="69"/>
    </location>
</feature>
<keyword evidence="1 5" id="KW-0732">Signal</keyword>
<dbReference type="PROSITE" id="PS01186">
    <property type="entry name" value="EGF_2"/>
    <property type="match status" value="1"/>
</dbReference>
<feature type="region of interest" description="Disordered" evidence="4">
    <location>
        <begin position="456"/>
        <end position="481"/>
    </location>
</feature>
<evidence type="ECO:0000256" key="2">
    <source>
        <dbReference type="ARBA" id="ARBA00023157"/>
    </source>
</evidence>
<keyword evidence="2 3" id="KW-1015">Disulfide bond</keyword>
<feature type="region of interest" description="Disordered" evidence="4">
    <location>
        <begin position="215"/>
        <end position="247"/>
    </location>
</feature>
<protein>
    <recommendedName>
        <fullName evidence="6">EGF-like domain-containing protein</fullName>
    </recommendedName>
</protein>
<dbReference type="AlphaFoldDB" id="A0AAE0ESJ6"/>
<name>A0AAE0ESJ6_9CHLO</name>
<evidence type="ECO:0000256" key="5">
    <source>
        <dbReference type="SAM" id="SignalP"/>
    </source>
</evidence>
<dbReference type="InterPro" id="IPR000742">
    <property type="entry name" value="EGF"/>
</dbReference>
<evidence type="ECO:0000256" key="1">
    <source>
        <dbReference type="ARBA" id="ARBA00022729"/>
    </source>
</evidence>
<feature type="compositionally biased region" description="Pro residues" evidence="4">
    <location>
        <begin position="215"/>
        <end position="242"/>
    </location>
</feature>
<dbReference type="PANTHER" id="PTHR14949">
    <property type="entry name" value="EGF-LIKE-DOMAIN, MULTIPLE 7, 8"/>
    <property type="match status" value="1"/>
</dbReference>
<dbReference type="PANTHER" id="PTHR14949:SF56">
    <property type="entry name" value="EGF-LIKE-DOMAIN, MULTIPLE 7"/>
    <property type="match status" value="1"/>
</dbReference>
<accession>A0AAE0ESJ6</accession>
<dbReference type="PROSITE" id="PS00022">
    <property type="entry name" value="EGF_1"/>
    <property type="match status" value="1"/>
</dbReference>
<feature type="chain" id="PRO_5042104579" description="EGF-like domain-containing protein" evidence="5">
    <location>
        <begin position="30"/>
        <end position="507"/>
    </location>
</feature>
<feature type="disulfide bond" evidence="3">
    <location>
        <begin position="40"/>
        <end position="50"/>
    </location>
</feature>
<feature type="compositionally biased region" description="Pro residues" evidence="4">
    <location>
        <begin position="165"/>
        <end position="184"/>
    </location>
</feature>